<dbReference type="PROSITE" id="PS01096">
    <property type="entry name" value="PPIC_PPIASE_1"/>
    <property type="match status" value="1"/>
</dbReference>
<organism evidence="9 10">
    <name type="scientific">Oleispira antarctica</name>
    <dbReference type="NCBI Taxonomy" id="188908"/>
    <lineage>
        <taxon>Bacteria</taxon>
        <taxon>Pseudomonadati</taxon>
        <taxon>Pseudomonadota</taxon>
        <taxon>Gammaproteobacteria</taxon>
        <taxon>Oceanospirillales</taxon>
        <taxon>Oceanospirillaceae</taxon>
        <taxon>Oleispira</taxon>
    </lineage>
</organism>
<evidence type="ECO:0000256" key="5">
    <source>
        <dbReference type="ARBA" id="ARBA00023186"/>
    </source>
</evidence>
<comment type="function">
    <text evidence="7">Chaperone involved in the correct folding and assembly of outer membrane proteins. Recognizes specific patterns of aromatic residues and the orientation of their side chains, which are found more frequently in integral outer membrane proteins. May act in both early periplasmic and late outer membrane-associated steps of protein maturation.</text>
</comment>
<gene>
    <name evidence="7" type="primary">surA</name>
    <name evidence="9" type="ORF">A9R00_02810</name>
</gene>
<comment type="caution">
    <text evidence="9">The sequence shown here is derived from an EMBL/GenBank/DDBJ whole genome shotgun (WGS) entry which is preliminary data.</text>
</comment>
<dbReference type="InterPro" id="IPR023034">
    <property type="entry name" value="PPIase_SurA"/>
</dbReference>
<dbReference type="GO" id="GO:0042277">
    <property type="term" value="F:peptide binding"/>
    <property type="evidence" value="ECO:0007669"/>
    <property type="project" value="InterPro"/>
</dbReference>
<dbReference type="PANTHER" id="PTHR47637:SF1">
    <property type="entry name" value="CHAPERONE SURA"/>
    <property type="match status" value="1"/>
</dbReference>
<feature type="domain" description="PpiC" evidence="8">
    <location>
        <begin position="168"/>
        <end position="269"/>
    </location>
</feature>
<dbReference type="EC" id="5.2.1.8" evidence="7"/>
<dbReference type="HAMAP" id="MF_01183">
    <property type="entry name" value="Chaperone_SurA"/>
    <property type="match status" value="1"/>
</dbReference>
<reference evidence="10" key="1">
    <citation type="journal article" date="2017" name="Proc. Natl. Acad. Sci. U.S.A.">
        <title>Simulation of Deepwater Horizon oil plume reveals substrate specialization within a complex community of hydrocarbon degraders.</title>
        <authorList>
            <person name="Hu P."/>
            <person name="Dubinsky E.A."/>
            <person name="Probst A.J."/>
            <person name="Wang J."/>
            <person name="Sieber C.M.K."/>
            <person name="Tom L.M."/>
            <person name="Gardinali P."/>
            <person name="Banfield J.F."/>
            <person name="Atlas R.M."/>
            <person name="Andersen G.L."/>
        </authorList>
    </citation>
    <scope>NUCLEOTIDE SEQUENCE [LARGE SCALE GENOMIC DNA]</scope>
</reference>
<dbReference type="AlphaFoldDB" id="A0A1Y5HVG7"/>
<dbReference type="InterPro" id="IPR046357">
    <property type="entry name" value="PPIase_dom_sf"/>
</dbReference>
<keyword evidence="3 7" id="KW-0574">Periplasm</keyword>
<dbReference type="GO" id="GO:0050821">
    <property type="term" value="P:protein stabilization"/>
    <property type="evidence" value="ECO:0007669"/>
    <property type="project" value="InterPro"/>
</dbReference>
<evidence type="ECO:0000256" key="4">
    <source>
        <dbReference type="ARBA" id="ARBA00023110"/>
    </source>
</evidence>
<dbReference type="InterPro" id="IPR000297">
    <property type="entry name" value="PPIase_PpiC"/>
</dbReference>
<dbReference type="Pfam" id="PF09312">
    <property type="entry name" value="SurA_N"/>
    <property type="match status" value="1"/>
</dbReference>
<dbReference type="GO" id="GO:0003755">
    <property type="term" value="F:peptidyl-prolyl cis-trans isomerase activity"/>
    <property type="evidence" value="ECO:0007669"/>
    <property type="project" value="UniProtKB-UniRule"/>
</dbReference>
<keyword evidence="2 7" id="KW-0677">Repeat</keyword>
<dbReference type="InterPro" id="IPR023058">
    <property type="entry name" value="PPIase_PpiC_CS"/>
</dbReference>
<dbReference type="PANTHER" id="PTHR47637">
    <property type="entry name" value="CHAPERONE SURA"/>
    <property type="match status" value="1"/>
</dbReference>
<dbReference type="GO" id="GO:0051082">
    <property type="term" value="F:unfolded protein binding"/>
    <property type="evidence" value="ECO:0007669"/>
    <property type="project" value="UniProtKB-UniRule"/>
</dbReference>
<comment type="subcellular location">
    <subcellularLocation>
        <location evidence="7">Periplasm</location>
    </subcellularLocation>
    <text evidence="7">Is capable of associating with the outer membrane.</text>
</comment>
<dbReference type="PROSITE" id="PS50198">
    <property type="entry name" value="PPIC_PPIASE_2"/>
    <property type="match status" value="2"/>
</dbReference>
<accession>A0A1Y5HVG7</accession>
<dbReference type="GO" id="GO:0006457">
    <property type="term" value="P:protein folding"/>
    <property type="evidence" value="ECO:0007669"/>
    <property type="project" value="UniProtKB-UniRule"/>
</dbReference>
<keyword evidence="6 7" id="KW-0413">Isomerase</keyword>
<dbReference type="Gene3D" id="1.10.4030.10">
    <property type="entry name" value="Porin chaperone SurA, peptide-binding domain"/>
    <property type="match status" value="1"/>
</dbReference>
<feature type="chain" id="PRO_5013410086" description="Chaperone SurA" evidence="7">
    <location>
        <begin position="21"/>
        <end position="423"/>
    </location>
</feature>
<dbReference type="Pfam" id="PF00639">
    <property type="entry name" value="Rotamase"/>
    <property type="match status" value="2"/>
</dbReference>
<keyword evidence="1 7" id="KW-0732">Signal</keyword>
<dbReference type="Proteomes" id="UP000227088">
    <property type="component" value="Unassembled WGS sequence"/>
</dbReference>
<sequence length="423" mass="47206" precursor="true">MKNKILLAIIALCSAFSLQAAPVEIDRISAIVDDSIIMKSELDARINTVKRQMAGQLPPDDILKEQVLERLILESIQLQMADRGGVQVSDQQLTDTVKRIAKQNGMTIEQFSQALKKDGLSYREAVEQIRTEMLISRVQKFQVNNRVKISEQDVDYFLASKAGKMASEEEYRISHILISIPSQASPEAIKKAAKKANDVIAHIRLGQDFGQQAIANSNGRNALKGGDLGWRKEAQLPSLFAEAATQLNIGEVSEPIKSASGFHIIQITDKRGGSTFLITQTKVRHILVMPNEIRNDADAESRINQVYKKLTNDGDFAELAKEYSDDPGSAANGGDLGWVNPGDMVPAFDTTMNDSEPGKLSKPFKSQFGWHILEVEGRQETDMGQQVQRNQVHQMLQARQFEEELPIWLRKIRSESYVDIKGF</sequence>
<dbReference type="GO" id="GO:0030288">
    <property type="term" value="C:outer membrane-bounded periplasmic space"/>
    <property type="evidence" value="ECO:0007669"/>
    <property type="project" value="InterPro"/>
</dbReference>
<name>A0A1Y5HVG7_OLEAN</name>
<evidence type="ECO:0000256" key="6">
    <source>
        <dbReference type="ARBA" id="ARBA00023235"/>
    </source>
</evidence>
<feature type="domain" description="PpiC" evidence="8">
    <location>
        <begin position="278"/>
        <end position="377"/>
    </location>
</feature>
<dbReference type="EMBL" id="MABE01000162">
    <property type="protein sequence ID" value="OUS41070.1"/>
    <property type="molecule type" value="Genomic_DNA"/>
</dbReference>
<dbReference type="Gene3D" id="3.10.50.40">
    <property type="match status" value="2"/>
</dbReference>
<evidence type="ECO:0000259" key="8">
    <source>
        <dbReference type="PROSITE" id="PS50198"/>
    </source>
</evidence>
<protein>
    <recommendedName>
        <fullName evidence="7">Chaperone SurA</fullName>
    </recommendedName>
    <alternativeName>
        <fullName evidence="7">Peptidyl-prolyl cis-trans isomerase SurA</fullName>
        <shortName evidence="7">PPIase SurA</shortName>
        <ecNumber evidence="7">5.2.1.8</ecNumber>
    </alternativeName>
    <alternativeName>
        <fullName evidence="7">Rotamase SurA</fullName>
    </alternativeName>
</protein>
<keyword evidence="5 7" id="KW-0143">Chaperone</keyword>
<evidence type="ECO:0000313" key="9">
    <source>
        <dbReference type="EMBL" id="OUS41070.1"/>
    </source>
</evidence>
<dbReference type="SUPFAM" id="SSF109998">
    <property type="entry name" value="Triger factor/SurA peptide-binding domain-like"/>
    <property type="match status" value="1"/>
</dbReference>
<evidence type="ECO:0000256" key="2">
    <source>
        <dbReference type="ARBA" id="ARBA00022737"/>
    </source>
</evidence>
<feature type="signal peptide" evidence="7">
    <location>
        <begin position="1"/>
        <end position="20"/>
    </location>
</feature>
<dbReference type="GO" id="GO:0043165">
    <property type="term" value="P:Gram-negative-bacterium-type cell outer membrane assembly"/>
    <property type="evidence" value="ECO:0007669"/>
    <property type="project" value="InterPro"/>
</dbReference>
<dbReference type="InterPro" id="IPR015391">
    <property type="entry name" value="SurA_N"/>
</dbReference>
<evidence type="ECO:0000256" key="3">
    <source>
        <dbReference type="ARBA" id="ARBA00022764"/>
    </source>
</evidence>
<dbReference type="InterPro" id="IPR027304">
    <property type="entry name" value="Trigger_fact/SurA_dom_sf"/>
</dbReference>
<keyword evidence="4 7" id="KW-0697">Rotamase</keyword>
<evidence type="ECO:0000256" key="7">
    <source>
        <dbReference type="HAMAP-Rule" id="MF_01183"/>
    </source>
</evidence>
<proteinExistence type="inferred from homology"/>
<evidence type="ECO:0000256" key="1">
    <source>
        <dbReference type="ARBA" id="ARBA00022729"/>
    </source>
</evidence>
<evidence type="ECO:0000313" key="10">
    <source>
        <dbReference type="Proteomes" id="UP000227088"/>
    </source>
</evidence>
<comment type="catalytic activity">
    <reaction evidence="7">
        <text>[protein]-peptidylproline (omega=180) = [protein]-peptidylproline (omega=0)</text>
        <dbReference type="Rhea" id="RHEA:16237"/>
        <dbReference type="Rhea" id="RHEA-COMP:10747"/>
        <dbReference type="Rhea" id="RHEA-COMP:10748"/>
        <dbReference type="ChEBI" id="CHEBI:83833"/>
        <dbReference type="ChEBI" id="CHEBI:83834"/>
        <dbReference type="EC" id="5.2.1.8"/>
    </reaction>
</comment>
<dbReference type="SUPFAM" id="SSF54534">
    <property type="entry name" value="FKBP-like"/>
    <property type="match status" value="2"/>
</dbReference>
<dbReference type="InterPro" id="IPR050280">
    <property type="entry name" value="OMP_Chaperone_SurA"/>
</dbReference>
<comment type="domain">
    <text evidence="7">The PPIase activity resides only in the second parvulin domain. The N-terminal region and the C-terminal tail are necessary and sufficient for the chaperone activity of SurA. The PPIase activity is dispensable for SurA to function as a chaperone. The N-terminal region and the C-terminal tail are also required for porin recognition.</text>
</comment>